<reference evidence="4 5" key="1">
    <citation type="submission" date="2018-11" db="EMBL/GenBank/DDBJ databases">
        <authorList>
            <consortium name="Pathogen Informatics"/>
        </authorList>
    </citation>
    <scope>NUCLEOTIDE SEQUENCE [LARGE SCALE GENOMIC DNA]</scope>
</reference>
<keyword evidence="5" id="KW-1185">Reference proteome</keyword>
<dbReference type="WBParaSite" id="HPBE_0000448801-mRNA-1">
    <property type="protein sequence ID" value="HPBE_0000448801-mRNA-1"/>
    <property type="gene ID" value="HPBE_0000448801"/>
</dbReference>
<protein>
    <submittedName>
        <fullName evidence="6">GOLD domain-containing protein</fullName>
    </submittedName>
</protein>
<proteinExistence type="predicted"/>
<evidence type="ECO:0000313" key="5">
    <source>
        <dbReference type="Proteomes" id="UP000050761"/>
    </source>
</evidence>
<dbReference type="AlphaFoldDB" id="A0A183FDW2"/>
<gene>
    <name evidence="4" type="ORF">HPBE_LOCUS4489</name>
</gene>
<evidence type="ECO:0000259" key="3">
    <source>
        <dbReference type="Pfam" id="PF01105"/>
    </source>
</evidence>
<keyword evidence="2" id="KW-0732">Signal</keyword>
<feature type="signal peptide" evidence="2">
    <location>
        <begin position="1"/>
        <end position="18"/>
    </location>
</feature>
<evidence type="ECO:0000313" key="4">
    <source>
        <dbReference type="EMBL" id="VDO61429.1"/>
    </source>
</evidence>
<evidence type="ECO:0000256" key="2">
    <source>
        <dbReference type="SAM" id="SignalP"/>
    </source>
</evidence>
<keyword evidence="1" id="KW-1133">Transmembrane helix</keyword>
<reference evidence="6" key="2">
    <citation type="submission" date="2019-09" db="UniProtKB">
        <authorList>
            <consortium name="WormBaseParasite"/>
        </authorList>
    </citation>
    <scope>IDENTIFICATION</scope>
</reference>
<dbReference type="OrthoDB" id="10037706at2759"/>
<sequence>MRTAALVLLSMFMKVVYADLYANDISETLTFAPMTAFTCVFQPLKKNHKLELVVEPEPGIPIAVRVTSPSTRYSEWIDSRNSSNATLQHTVIEDGDYEICLSPSRRTKVSLDIYAYNETAHMEGWEELIQQIRNSANISVFHRDEVQQFAHSKFIVNYVKAFCVSAVIVAIAQVAIIRRMFYINPKRIRI</sequence>
<keyword evidence="1" id="KW-0472">Membrane</keyword>
<evidence type="ECO:0000256" key="1">
    <source>
        <dbReference type="SAM" id="Phobius"/>
    </source>
</evidence>
<dbReference type="Pfam" id="PF01105">
    <property type="entry name" value="EMP24_GP25L"/>
    <property type="match status" value="1"/>
</dbReference>
<feature type="domain" description="GOLD" evidence="3">
    <location>
        <begin position="38"/>
        <end position="139"/>
    </location>
</feature>
<accession>A0A183FDW2</accession>
<organism evidence="5 6">
    <name type="scientific">Heligmosomoides polygyrus</name>
    <name type="common">Parasitic roundworm</name>
    <dbReference type="NCBI Taxonomy" id="6339"/>
    <lineage>
        <taxon>Eukaryota</taxon>
        <taxon>Metazoa</taxon>
        <taxon>Ecdysozoa</taxon>
        <taxon>Nematoda</taxon>
        <taxon>Chromadorea</taxon>
        <taxon>Rhabditida</taxon>
        <taxon>Rhabditina</taxon>
        <taxon>Rhabditomorpha</taxon>
        <taxon>Strongyloidea</taxon>
        <taxon>Heligmosomidae</taxon>
        <taxon>Heligmosomoides</taxon>
    </lineage>
</organism>
<accession>A0A3P7X5Z2</accession>
<dbReference type="InterPro" id="IPR009038">
    <property type="entry name" value="GOLD_dom"/>
</dbReference>
<feature type="chain" id="PRO_5044551368" evidence="2">
    <location>
        <begin position="19"/>
        <end position="190"/>
    </location>
</feature>
<dbReference type="Proteomes" id="UP000050761">
    <property type="component" value="Unassembled WGS sequence"/>
</dbReference>
<feature type="transmembrane region" description="Helical" evidence="1">
    <location>
        <begin position="158"/>
        <end position="177"/>
    </location>
</feature>
<dbReference type="EMBL" id="UZAH01025322">
    <property type="protein sequence ID" value="VDO61429.1"/>
    <property type="molecule type" value="Genomic_DNA"/>
</dbReference>
<evidence type="ECO:0000313" key="6">
    <source>
        <dbReference type="WBParaSite" id="HPBE_0000448801-mRNA-1"/>
    </source>
</evidence>
<keyword evidence="1" id="KW-0812">Transmembrane</keyword>
<name>A0A183FDW2_HELPZ</name>